<dbReference type="Proteomes" id="UP001515480">
    <property type="component" value="Unassembled WGS sequence"/>
</dbReference>
<proteinExistence type="predicted"/>
<reference evidence="1 2" key="1">
    <citation type="journal article" date="2024" name="Science">
        <title>Giant polyketide synthase enzymes in the biosynthesis of giant marine polyether toxins.</title>
        <authorList>
            <person name="Fallon T.R."/>
            <person name="Shende V.V."/>
            <person name="Wierzbicki I.H."/>
            <person name="Pendleton A.L."/>
            <person name="Watervoot N.F."/>
            <person name="Auber R.P."/>
            <person name="Gonzalez D.J."/>
            <person name="Wisecaver J.H."/>
            <person name="Moore B.S."/>
        </authorList>
    </citation>
    <scope>NUCLEOTIDE SEQUENCE [LARGE SCALE GENOMIC DNA]</scope>
    <source>
        <strain evidence="1 2">12B1</strain>
    </source>
</reference>
<accession>A0AB34K8H7</accession>
<comment type="caution">
    <text evidence="1">The sequence shown here is derived from an EMBL/GenBank/DDBJ whole genome shotgun (WGS) entry which is preliminary data.</text>
</comment>
<dbReference type="EMBL" id="JBGBPQ010000002">
    <property type="protein sequence ID" value="KAL1528774.1"/>
    <property type="molecule type" value="Genomic_DNA"/>
</dbReference>
<evidence type="ECO:0000313" key="1">
    <source>
        <dbReference type="EMBL" id="KAL1528774.1"/>
    </source>
</evidence>
<sequence>MMEPSHGFDPALGGFVGPPDVVSDALHARVLALDRDIDSCRFLVDSPRCRYALQARLRLIRDCACHAVTHFVRAHTPSVSFAAAELHDKLVRHAVFHGLAPPPDSPPSAVQRAATLLHLPTRLGGHGFTSAVANPGASKNCSGHRKIALQIEVFKKFC</sequence>
<gene>
    <name evidence="1" type="ORF">AB1Y20_010102</name>
</gene>
<protein>
    <submittedName>
        <fullName evidence="1">Uncharacterized protein</fullName>
    </submittedName>
</protein>
<name>A0AB34K8H7_PRYPA</name>
<keyword evidence="2" id="KW-1185">Reference proteome</keyword>
<evidence type="ECO:0000313" key="2">
    <source>
        <dbReference type="Proteomes" id="UP001515480"/>
    </source>
</evidence>
<organism evidence="1 2">
    <name type="scientific">Prymnesium parvum</name>
    <name type="common">Toxic golden alga</name>
    <dbReference type="NCBI Taxonomy" id="97485"/>
    <lineage>
        <taxon>Eukaryota</taxon>
        <taxon>Haptista</taxon>
        <taxon>Haptophyta</taxon>
        <taxon>Prymnesiophyceae</taxon>
        <taxon>Prymnesiales</taxon>
        <taxon>Prymnesiaceae</taxon>
        <taxon>Prymnesium</taxon>
    </lineage>
</organism>
<dbReference type="AlphaFoldDB" id="A0AB34K8H7"/>